<evidence type="ECO:0000313" key="2">
    <source>
        <dbReference type="EMBL" id="MPM53403.1"/>
    </source>
</evidence>
<dbReference type="AlphaFoldDB" id="A0A645ARB8"/>
<keyword evidence="1" id="KW-0812">Transmembrane</keyword>
<gene>
    <name evidence="2" type="ORF">SDC9_100171</name>
</gene>
<dbReference type="PANTHER" id="PTHR37314">
    <property type="entry name" value="SLR0142 PROTEIN"/>
    <property type="match status" value="1"/>
</dbReference>
<dbReference type="EMBL" id="VSSQ01014318">
    <property type="protein sequence ID" value="MPM53403.1"/>
    <property type="molecule type" value="Genomic_DNA"/>
</dbReference>
<protein>
    <submittedName>
        <fullName evidence="2">Uncharacterized protein</fullName>
    </submittedName>
</protein>
<dbReference type="InterPro" id="IPR010699">
    <property type="entry name" value="DUF1275"/>
</dbReference>
<keyword evidence="1" id="KW-1133">Transmembrane helix</keyword>
<dbReference type="Pfam" id="PF06912">
    <property type="entry name" value="DUF1275"/>
    <property type="match status" value="1"/>
</dbReference>
<feature type="transmembrane region" description="Helical" evidence="1">
    <location>
        <begin position="54"/>
        <end position="75"/>
    </location>
</feature>
<dbReference type="PANTHER" id="PTHR37314:SF5">
    <property type="entry name" value="SLR0142 PROTEIN"/>
    <property type="match status" value="1"/>
</dbReference>
<sequence length="98" mass="10327">MAVQNAMQRIHLGSAPPSTLMTGNTTQVMIDLADLLQGIRGDARTAALQRLRKMVPAIVIFAVGCGLGALAYFAIGMWCFVVPPVVAALSGLYVKPAE</sequence>
<name>A0A645ARB8_9ZZZZ</name>
<keyword evidence="1" id="KW-0472">Membrane</keyword>
<proteinExistence type="predicted"/>
<evidence type="ECO:0000256" key="1">
    <source>
        <dbReference type="SAM" id="Phobius"/>
    </source>
</evidence>
<organism evidence="2">
    <name type="scientific">bioreactor metagenome</name>
    <dbReference type="NCBI Taxonomy" id="1076179"/>
    <lineage>
        <taxon>unclassified sequences</taxon>
        <taxon>metagenomes</taxon>
        <taxon>ecological metagenomes</taxon>
    </lineage>
</organism>
<reference evidence="2" key="1">
    <citation type="submission" date="2019-08" db="EMBL/GenBank/DDBJ databases">
        <authorList>
            <person name="Kucharzyk K."/>
            <person name="Murdoch R.W."/>
            <person name="Higgins S."/>
            <person name="Loffler F."/>
        </authorList>
    </citation>
    <scope>NUCLEOTIDE SEQUENCE</scope>
</reference>
<accession>A0A645ARB8</accession>
<comment type="caution">
    <text evidence="2">The sequence shown here is derived from an EMBL/GenBank/DDBJ whole genome shotgun (WGS) entry which is preliminary data.</text>
</comment>